<evidence type="ECO:0000256" key="1">
    <source>
        <dbReference type="ARBA" id="ARBA00004323"/>
    </source>
</evidence>
<evidence type="ECO:0000256" key="3">
    <source>
        <dbReference type="ARBA" id="ARBA00022679"/>
    </source>
</evidence>
<evidence type="ECO:0000313" key="7">
    <source>
        <dbReference type="Proteomes" id="UP001189122"/>
    </source>
</evidence>
<dbReference type="PANTHER" id="PTHR31306">
    <property type="entry name" value="ALPHA-1,6-MANNOSYLTRANSFERASE MNN11-RELATED"/>
    <property type="match status" value="1"/>
</dbReference>
<keyword evidence="3" id="KW-0808">Transferase</keyword>
<organism evidence="6 7">
    <name type="scientific">Spirodela intermedia</name>
    <name type="common">Intermediate duckweed</name>
    <dbReference type="NCBI Taxonomy" id="51605"/>
    <lineage>
        <taxon>Eukaryota</taxon>
        <taxon>Viridiplantae</taxon>
        <taxon>Streptophyta</taxon>
        <taxon>Embryophyta</taxon>
        <taxon>Tracheophyta</taxon>
        <taxon>Spermatophyta</taxon>
        <taxon>Magnoliopsida</taxon>
        <taxon>Liliopsida</taxon>
        <taxon>Araceae</taxon>
        <taxon>Lemnoideae</taxon>
        <taxon>Spirodela</taxon>
    </lineage>
</organism>
<proteinExistence type="predicted"/>
<keyword evidence="5" id="KW-0333">Golgi apparatus</keyword>
<gene>
    <name evidence="6" type="ORF">SI7747_UN021065</name>
</gene>
<evidence type="ECO:0000256" key="5">
    <source>
        <dbReference type="ARBA" id="ARBA00023034"/>
    </source>
</evidence>
<dbReference type="PANTHER" id="PTHR31306:SF4">
    <property type="entry name" value="ALPHA-1,2-GALACTOSYLTRANSFERASE"/>
    <property type="match status" value="1"/>
</dbReference>
<evidence type="ECO:0000256" key="2">
    <source>
        <dbReference type="ARBA" id="ARBA00022676"/>
    </source>
</evidence>
<keyword evidence="7" id="KW-1185">Reference proteome</keyword>
<keyword evidence="4" id="KW-0812">Transmembrane</keyword>
<name>A0ABN7EA16_SPIIN</name>
<evidence type="ECO:0000313" key="6">
    <source>
        <dbReference type="EMBL" id="CAA6674707.1"/>
    </source>
</evidence>
<dbReference type="EMBL" id="CACRZD030000137">
    <property type="protein sequence ID" value="CAA6674707.1"/>
    <property type="molecule type" value="Genomic_DNA"/>
</dbReference>
<protein>
    <submittedName>
        <fullName evidence="6">Uncharacterized protein</fullName>
    </submittedName>
</protein>
<comment type="subcellular location">
    <subcellularLocation>
        <location evidence="1">Golgi apparatus membrane</location>
        <topology evidence="1">Single-pass type II membrane protein</topology>
    </subcellularLocation>
</comment>
<reference evidence="7" key="1">
    <citation type="journal article" date="2020" name="Sci. Rep.">
        <title>Chromosome-scale genome assembly for the duckweed Spirodela intermedia, integrating cytogenetic maps, PacBio and Oxford Nanopore libraries.</title>
        <authorList>
            <person name="Hoang P.T.N."/>
            <person name="Fiebig A."/>
            <person name="Novak P."/>
            <person name="Macas J."/>
            <person name="Cao H.X."/>
            <person name="Stepanenko A."/>
            <person name="Chen G."/>
            <person name="Borisjuk N."/>
            <person name="Scholz U."/>
            <person name="Schubert I."/>
        </authorList>
    </citation>
    <scope>NUCLEOTIDE SEQUENCE [LARGE SCALE GENOMIC DNA]</scope>
</reference>
<keyword evidence="2" id="KW-0328">Glycosyltransferase</keyword>
<dbReference type="Pfam" id="PF05637">
    <property type="entry name" value="Glyco_transf_34"/>
    <property type="match status" value="1"/>
</dbReference>
<comment type="caution">
    <text evidence="6">The sequence shown here is derived from an EMBL/GenBank/DDBJ whole genome shotgun (WGS) entry which is preliminary data.</text>
</comment>
<accession>A0ABN7EA16</accession>
<evidence type="ECO:0000256" key="4">
    <source>
        <dbReference type="ARBA" id="ARBA00022968"/>
    </source>
</evidence>
<keyword evidence="4" id="KW-0735">Signal-anchor</keyword>
<dbReference type="InterPro" id="IPR008630">
    <property type="entry name" value="Glyco_trans_34"/>
</dbReference>
<dbReference type="Proteomes" id="UP001189122">
    <property type="component" value="Unassembled WGS sequence"/>
</dbReference>
<sequence>MLRQSDRRARRRSPPRRWWWRWCGRRPWRFLAVFAAVLLLASYLVCAAVLRRANALGRRCSAGWNPARPRLRIAMVSFSDERGGGGRSFLGMMDAVRSNKMKYSAARGYDFHDAGDIVDRRRPPSWSKILAIQRHLLPTTTGSSGTTPYDSLVTNFSITLDSVLWTVIGDAKFDDLPDLILTEDFNGFNAGMFFVRRSRWSDGFLQTWWNQTDFIRFGSTKSGDNDALKYLIRELPAEERRRHVRVSPMQCLFNSYPWVFTWKSFYRLLRSPGSFWRGAYSDGDFMVHLAGLDDKREWVTKILNGT</sequence>